<evidence type="ECO:0000313" key="3">
    <source>
        <dbReference type="Proteomes" id="UP001589575"/>
    </source>
</evidence>
<dbReference type="Proteomes" id="UP001589575">
    <property type="component" value="Unassembled WGS sequence"/>
</dbReference>
<dbReference type="EMBL" id="JBHMFI010000002">
    <property type="protein sequence ID" value="MFB9074128.1"/>
    <property type="molecule type" value="Genomic_DNA"/>
</dbReference>
<keyword evidence="3" id="KW-1185">Reference proteome</keyword>
<evidence type="ECO:0000256" key="1">
    <source>
        <dbReference type="SAM" id="MobiDB-lite"/>
    </source>
</evidence>
<gene>
    <name evidence="2" type="ORF">ACFFX0_24195</name>
</gene>
<feature type="compositionally biased region" description="Gly residues" evidence="1">
    <location>
        <begin position="44"/>
        <end position="57"/>
    </location>
</feature>
<feature type="region of interest" description="Disordered" evidence="1">
    <location>
        <begin position="1"/>
        <end position="57"/>
    </location>
</feature>
<sequence>MPPGWPPAPHMRWTVAGPPAETSEHQTSRPADQENGRTDHECGQDGGYRGGGGGRYR</sequence>
<reference evidence="2 3" key="1">
    <citation type="submission" date="2024-09" db="EMBL/GenBank/DDBJ databases">
        <authorList>
            <person name="Sun Q."/>
            <person name="Mori K."/>
        </authorList>
    </citation>
    <scope>NUCLEOTIDE SEQUENCE [LARGE SCALE GENOMIC DNA]</scope>
    <source>
        <strain evidence="2 3">CCM 7609</strain>
    </source>
</reference>
<feature type="compositionally biased region" description="Basic and acidic residues" evidence="1">
    <location>
        <begin position="22"/>
        <end position="43"/>
    </location>
</feature>
<organism evidence="2 3">
    <name type="scientific">Citricoccus parietis</name>
    <dbReference type="NCBI Taxonomy" id="592307"/>
    <lineage>
        <taxon>Bacteria</taxon>
        <taxon>Bacillati</taxon>
        <taxon>Actinomycetota</taxon>
        <taxon>Actinomycetes</taxon>
        <taxon>Micrococcales</taxon>
        <taxon>Micrococcaceae</taxon>
        <taxon>Citricoccus</taxon>
    </lineage>
</organism>
<evidence type="ECO:0000313" key="2">
    <source>
        <dbReference type="EMBL" id="MFB9074128.1"/>
    </source>
</evidence>
<proteinExistence type="predicted"/>
<name>A0ABV5G6T2_9MICC</name>
<accession>A0ABV5G6T2</accession>
<protein>
    <submittedName>
        <fullName evidence="2">Uncharacterized protein</fullName>
    </submittedName>
</protein>
<comment type="caution">
    <text evidence="2">The sequence shown here is derived from an EMBL/GenBank/DDBJ whole genome shotgun (WGS) entry which is preliminary data.</text>
</comment>